<proteinExistence type="predicted"/>
<evidence type="ECO:0000313" key="2">
    <source>
        <dbReference type="Proteomes" id="UP000238479"/>
    </source>
</evidence>
<dbReference type="Proteomes" id="UP000238479">
    <property type="component" value="Chromosome 3"/>
</dbReference>
<comment type="caution">
    <text evidence="1">The sequence shown here is derived from an EMBL/GenBank/DDBJ whole genome shotgun (WGS) entry which is preliminary data.</text>
</comment>
<dbReference type="EMBL" id="PDCK01000041">
    <property type="protein sequence ID" value="PRQ45464.1"/>
    <property type="molecule type" value="Genomic_DNA"/>
</dbReference>
<organism evidence="1 2">
    <name type="scientific">Rosa chinensis</name>
    <name type="common">China rose</name>
    <dbReference type="NCBI Taxonomy" id="74649"/>
    <lineage>
        <taxon>Eukaryota</taxon>
        <taxon>Viridiplantae</taxon>
        <taxon>Streptophyta</taxon>
        <taxon>Embryophyta</taxon>
        <taxon>Tracheophyta</taxon>
        <taxon>Spermatophyta</taxon>
        <taxon>Magnoliopsida</taxon>
        <taxon>eudicotyledons</taxon>
        <taxon>Gunneridae</taxon>
        <taxon>Pentapetalae</taxon>
        <taxon>rosids</taxon>
        <taxon>fabids</taxon>
        <taxon>Rosales</taxon>
        <taxon>Rosaceae</taxon>
        <taxon>Rosoideae</taxon>
        <taxon>Rosoideae incertae sedis</taxon>
        <taxon>Rosa</taxon>
    </lineage>
</organism>
<gene>
    <name evidence="1" type="ORF">RchiOBHm_Chr3g0491681</name>
</gene>
<evidence type="ECO:0000313" key="1">
    <source>
        <dbReference type="EMBL" id="PRQ45464.1"/>
    </source>
</evidence>
<sequence>MVIPIFLHCKLSKRRVMGNWVGVFDGKITIYSDLGQMGNTICLSLVFRYILTLSSIQFVDRQVCFLLLVLISWILQP</sequence>
<protein>
    <submittedName>
        <fullName evidence="1">Uncharacterized protein</fullName>
    </submittedName>
</protein>
<dbReference type="AlphaFoldDB" id="A0A2P6RGB6"/>
<keyword evidence="2" id="KW-1185">Reference proteome</keyword>
<accession>A0A2P6RGB6</accession>
<name>A0A2P6RGB6_ROSCH</name>
<reference evidence="1 2" key="1">
    <citation type="journal article" date="2018" name="Nat. Genet.">
        <title>The Rosa genome provides new insights in the design of modern roses.</title>
        <authorList>
            <person name="Bendahmane M."/>
        </authorList>
    </citation>
    <scope>NUCLEOTIDE SEQUENCE [LARGE SCALE GENOMIC DNA]</scope>
    <source>
        <strain evidence="2">cv. Old Blush</strain>
    </source>
</reference>
<dbReference type="Gramene" id="PRQ45464">
    <property type="protein sequence ID" value="PRQ45464"/>
    <property type="gene ID" value="RchiOBHm_Chr3g0491681"/>
</dbReference>